<dbReference type="GO" id="GO:0015562">
    <property type="term" value="F:efflux transmembrane transporter activity"/>
    <property type="evidence" value="ECO:0007669"/>
    <property type="project" value="InterPro"/>
</dbReference>
<keyword evidence="3" id="KW-0813">Transport</keyword>
<evidence type="ECO:0000256" key="4">
    <source>
        <dbReference type="ARBA" id="ARBA00022452"/>
    </source>
</evidence>
<evidence type="ECO:0000256" key="5">
    <source>
        <dbReference type="ARBA" id="ARBA00022692"/>
    </source>
</evidence>
<accession>A0A4R3LT66</accession>
<dbReference type="RefSeq" id="WP_132034691.1">
    <property type="nucleotide sequence ID" value="NZ_SMAI01000016.1"/>
</dbReference>
<keyword evidence="10" id="KW-1185">Reference proteome</keyword>
<gene>
    <name evidence="9" type="ORF">EDC64_11612</name>
</gene>
<evidence type="ECO:0000256" key="1">
    <source>
        <dbReference type="ARBA" id="ARBA00004442"/>
    </source>
</evidence>
<keyword evidence="6" id="KW-0472">Membrane</keyword>
<protein>
    <submittedName>
        <fullName evidence="9">Cobalt-zinc-cadmium efflux system outer membrane protein</fullName>
    </submittedName>
</protein>
<evidence type="ECO:0000256" key="8">
    <source>
        <dbReference type="SAM" id="SignalP"/>
    </source>
</evidence>
<sequence length="423" mass="44872">MSPRALALALGAAIALLHASPALAASPRPLTLAQALSSALAANPRLTVAERDIGMAGGRSVQAAVLPNPNLSLEVDNAFGSGSYQGLDLAEQTLQVSQLVELGGKREARIAAASAGVGVARWEREALRLQVLAETTAAFVTVLSAQSRLEILKAQFSAIERWTPLLQNRVEAGASSPAEISRAKVAANLAKVELERTKMALVTARRELALLMGLKEAKFGAVTGNLVRVNAPPSLDRILKSVQENPQLTRFTALKAQRSAELTGARAQAVPDVTLGVGYRHYNETADSGMIFTMSVPLPVFDRNQGGIIEAHESLRRAEAEEAVVRSVLISQVGRAYDSLKSSYDEVALLRGGGLPDARSAFEGIESGYSEGRYTLLELLDAQSSLTETSLRELDALVSYHTALATLEGLTGRPVTFAKGKSK</sequence>
<evidence type="ECO:0000256" key="6">
    <source>
        <dbReference type="ARBA" id="ARBA00023136"/>
    </source>
</evidence>
<feature type="chain" id="PRO_5020853984" evidence="8">
    <location>
        <begin position="25"/>
        <end position="423"/>
    </location>
</feature>
<reference evidence="9 10" key="1">
    <citation type="submission" date="2019-03" db="EMBL/GenBank/DDBJ databases">
        <title>Genomic Encyclopedia of Type Strains, Phase IV (KMG-IV): sequencing the most valuable type-strain genomes for metagenomic binning, comparative biology and taxonomic classification.</title>
        <authorList>
            <person name="Goeker M."/>
        </authorList>
    </citation>
    <scope>NUCLEOTIDE SEQUENCE [LARGE SCALE GENOMIC DNA]</scope>
    <source>
        <strain evidence="9 10">DSM 9035</strain>
    </source>
</reference>
<keyword evidence="7" id="KW-0998">Cell outer membrane</keyword>
<dbReference type="InterPro" id="IPR051906">
    <property type="entry name" value="TolC-like"/>
</dbReference>
<evidence type="ECO:0000256" key="7">
    <source>
        <dbReference type="ARBA" id="ARBA00023237"/>
    </source>
</evidence>
<dbReference type="GO" id="GO:0009279">
    <property type="term" value="C:cell outer membrane"/>
    <property type="evidence" value="ECO:0007669"/>
    <property type="project" value="UniProtKB-SubCell"/>
</dbReference>
<dbReference type="GO" id="GO:0015288">
    <property type="term" value="F:porin activity"/>
    <property type="evidence" value="ECO:0007669"/>
    <property type="project" value="TreeGrafter"/>
</dbReference>
<proteinExistence type="inferred from homology"/>
<dbReference type="Gene3D" id="1.20.1600.10">
    <property type="entry name" value="Outer membrane efflux proteins (OEP)"/>
    <property type="match status" value="1"/>
</dbReference>
<dbReference type="Proteomes" id="UP000294664">
    <property type="component" value="Unassembled WGS sequence"/>
</dbReference>
<dbReference type="PANTHER" id="PTHR30026:SF20">
    <property type="entry name" value="OUTER MEMBRANE PROTEIN TOLC"/>
    <property type="match status" value="1"/>
</dbReference>
<name>A0A4R3LT66_9HYPH</name>
<dbReference type="SUPFAM" id="SSF56954">
    <property type="entry name" value="Outer membrane efflux proteins (OEP)"/>
    <property type="match status" value="1"/>
</dbReference>
<keyword evidence="4" id="KW-1134">Transmembrane beta strand</keyword>
<keyword evidence="8" id="KW-0732">Signal</keyword>
<dbReference type="Pfam" id="PF02321">
    <property type="entry name" value="OEP"/>
    <property type="match status" value="2"/>
</dbReference>
<comment type="caution">
    <text evidence="9">The sequence shown here is derived from an EMBL/GenBank/DDBJ whole genome shotgun (WGS) entry which is preliminary data.</text>
</comment>
<dbReference type="EMBL" id="SMAI01000016">
    <property type="protein sequence ID" value="TCT01815.1"/>
    <property type="molecule type" value="Genomic_DNA"/>
</dbReference>
<evidence type="ECO:0000256" key="2">
    <source>
        <dbReference type="ARBA" id="ARBA00007613"/>
    </source>
</evidence>
<evidence type="ECO:0000256" key="3">
    <source>
        <dbReference type="ARBA" id="ARBA00022448"/>
    </source>
</evidence>
<dbReference type="InterPro" id="IPR003423">
    <property type="entry name" value="OMP_efflux"/>
</dbReference>
<dbReference type="GO" id="GO:1990281">
    <property type="term" value="C:efflux pump complex"/>
    <property type="evidence" value="ECO:0007669"/>
    <property type="project" value="TreeGrafter"/>
</dbReference>
<dbReference type="OrthoDB" id="9791261at2"/>
<evidence type="ECO:0000313" key="10">
    <source>
        <dbReference type="Proteomes" id="UP000294664"/>
    </source>
</evidence>
<dbReference type="AlphaFoldDB" id="A0A4R3LT66"/>
<dbReference type="PANTHER" id="PTHR30026">
    <property type="entry name" value="OUTER MEMBRANE PROTEIN TOLC"/>
    <property type="match status" value="1"/>
</dbReference>
<feature type="signal peptide" evidence="8">
    <location>
        <begin position="1"/>
        <end position="24"/>
    </location>
</feature>
<comment type="subcellular location">
    <subcellularLocation>
        <location evidence="1">Cell outer membrane</location>
    </subcellularLocation>
</comment>
<evidence type="ECO:0000313" key="9">
    <source>
        <dbReference type="EMBL" id="TCT01815.1"/>
    </source>
</evidence>
<keyword evidence="5" id="KW-0812">Transmembrane</keyword>
<organism evidence="9 10">
    <name type="scientific">Aquabacter spiritensis</name>
    <dbReference type="NCBI Taxonomy" id="933073"/>
    <lineage>
        <taxon>Bacteria</taxon>
        <taxon>Pseudomonadati</taxon>
        <taxon>Pseudomonadota</taxon>
        <taxon>Alphaproteobacteria</taxon>
        <taxon>Hyphomicrobiales</taxon>
        <taxon>Xanthobacteraceae</taxon>
        <taxon>Aquabacter</taxon>
    </lineage>
</organism>
<comment type="similarity">
    <text evidence="2">Belongs to the outer membrane factor (OMF) (TC 1.B.17) family.</text>
</comment>